<organism evidence="9 10">
    <name type="scientific">Vitis vinifera</name>
    <name type="common">Grape</name>
    <dbReference type="NCBI Taxonomy" id="29760"/>
    <lineage>
        <taxon>Eukaryota</taxon>
        <taxon>Viridiplantae</taxon>
        <taxon>Streptophyta</taxon>
        <taxon>Embryophyta</taxon>
        <taxon>Tracheophyta</taxon>
        <taxon>Spermatophyta</taxon>
        <taxon>Magnoliopsida</taxon>
        <taxon>eudicotyledons</taxon>
        <taxon>Gunneridae</taxon>
        <taxon>Pentapetalae</taxon>
        <taxon>rosids</taxon>
        <taxon>Vitales</taxon>
        <taxon>Vitaceae</taxon>
        <taxon>Viteae</taxon>
        <taxon>Vitis</taxon>
    </lineage>
</organism>
<evidence type="ECO:0000313" key="9">
    <source>
        <dbReference type="EMBL" id="RVX06012.1"/>
    </source>
</evidence>
<evidence type="ECO:0000256" key="8">
    <source>
        <dbReference type="SAM" id="MobiDB-lite"/>
    </source>
</evidence>
<dbReference type="AlphaFoldDB" id="A0A438JAM1"/>
<reference evidence="9 10" key="1">
    <citation type="journal article" date="2018" name="PLoS Genet.">
        <title>Population sequencing reveals clonal diversity and ancestral inbreeding in the grapevine cultivar Chardonnay.</title>
        <authorList>
            <person name="Roach M.J."/>
            <person name="Johnson D.L."/>
            <person name="Bohlmann J."/>
            <person name="van Vuuren H.J."/>
            <person name="Jones S.J."/>
            <person name="Pretorius I.S."/>
            <person name="Schmidt S.A."/>
            <person name="Borneman A.R."/>
        </authorList>
    </citation>
    <scope>NUCLEOTIDE SEQUENCE [LARGE SCALE GENOMIC DNA]</scope>
    <source>
        <strain evidence="10">cv. Chardonnay</strain>
        <tissue evidence="9">Leaf</tissue>
    </source>
</reference>
<dbReference type="GO" id="GO:0006886">
    <property type="term" value="P:intracellular protein transport"/>
    <property type="evidence" value="ECO:0007669"/>
    <property type="project" value="InterPro"/>
</dbReference>
<dbReference type="PANTHER" id="PTHR10639">
    <property type="entry name" value="CLATHRIN LIGHT CHAIN"/>
    <property type="match status" value="1"/>
</dbReference>
<dbReference type="GO" id="GO:0016192">
    <property type="term" value="P:vesicle-mediated transport"/>
    <property type="evidence" value="ECO:0007669"/>
    <property type="project" value="InterPro"/>
</dbReference>
<accession>A0A438JAM1</accession>
<proteinExistence type="inferred from homology"/>
<evidence type="ECO:0000256" key="1">
    <source>
        <dbReference type="ARBA" id="ARBA00003913"/>
    </source>
</evidence>
<dbReference type="PANTHER" id="PTHR10639:SF24">
    <property type="entry name" value="CLATHRIN LIGHT CHAIN 3"/>
    <property type="match status" value="1"/>
</dbReference>
<evidence type="ECO:0000256" key="6">
    <source>
        <dbReference type="ARBA" id="ARBA00023176"/>
    </source>
</evidence>
<comment type="caution">
    <text evidence="9">The sequence shown here is derived from an EMBL/GenBank/DDBJ whole genome shotgun (WGS) entry which is preliminary data.</text>
</comment>
<keyword evidence="7" id="KW-0968">Cytoplasmic vesicle</keyword>
<gene>
    <name evidence="9" type="primary">CLC2_0</name>
    <name evidence="9" type="ORF">CK203_018769</name>
</gene>
<comment type="subcellular location">
    <subcellularLocation>
        <location evidence="2">Cytoplasmic vesicle membrane</location>
        <topology evidence="2">Peripheral membrane protein</topology>
        <orientation evidence="2">Cytoplasmic side</orientation>
    </subcellularLocation>
    <subcellularLocation>
        <location evidence="3">Membrane</location>
        <location evidence="3">Coated pit</location>
        <topology evidence="3">Peripheral membrane protein</topology>
        <orientation evidence="3">Cytoplasmic side</orientation>
    </subcellularLocation>
</comment>
<dbReference type="EMBL" id="QGNW01000053">
    <property type="protein sequence ID" value="RVX06012.1"/>
    <property type="molecule type" value="Genomic_DNA"/>
</dbReference>
<dbReference type="Proteomes" id="UP000288805">
    <property type="component" value="Unassembled WGS sequence"/>
</dbReference>
<comment type="similarity">
    <text evidence="4">Belongs to the clathrin light chain family.</text>
</comment>
<evidence type="ECO:0000256" key="7">
    <source>
        <dbReference type="ARBA" id="ARBA00023329"/>
    </source>
</evidence>
<name>A0A438JAM1_VITVI</name>
<dbReference type="GO" id="GO:0030132">
    <property type="term" value="C:clathrin coat of coated pit"/>
    <property type="evidence" value="ECO:0007669"/>
    <property type="project" value="InterPro"/>
</dbReference>
<evidence type="ECO:0000313" key="10">
    <source>
        <dbReference type="Proteomes" id="UP000288805"/>
    </source>
</evidence>
<evidence type="ECO:0000256" key="4">
    <source>
        <dbReference type="ARBA" id="ARBA00005263"/>
    </source>
</evidence>
<dbReference type="InterPro" id="IPR000996">
    <property type="entry name" value="Clathrin_L-chain"/>
</dbReference>
<sequence length="114" mass="13235">MLGEIIKEADEYKVQLYRRRKIACETNKATDREKENLFEANQDMFHAEAEKNYWRAIMELSSNEVPPTEKRRRNDNEKKPSVIFIQGPKPGKPTDISRGIIHLLTTTSTSPTRS</sequence>
<feature type="region of interest" description="Disordered" evidence="8">
    <location>
        <begin position="63"/>
        <end position="99"/>
    </location>
</feature>
<protein>
    <submittedName>
        <fullName evidence="9">Clathrin light chain 2</fullName>
    </submittedName>
</protein>
<evidence type="ECO:0000256" key="3">
    <source>
        <dbReference type="ARBA" id="ARBA00004277"/>
    </source>
</evidence>
<evidence type="ECO:0000256" key="2">
    <source>
        <dbReference type="ARBA" id="ARBA00004180"/>
    </source>
</evidence>
<dbReference type="GO" id="GO:0030130">
    <property type="term" value="C:clathrin coat of trans-Golgi network vesicle"/>
    <property type="evidence" value="ECO:0007669"/>
    <property type="project" value="InterPro"/>
</dbReference>
<keyword evidence="6" id="KW-0168">Coated pit</keyword>
<comment type="function">
    <text evidence="1">Clathrin is the major protein of the polyhedral coat of coated pits and vesicles.</text>
</comment>
<evidence type="ECO:0000256" key="5">
    <source>
        <dbReference type="ARBA" id="ARBA00023136"/>
    </source>
</evidence>
<feature type="compositionally biased region" description="Basic and acidic residues" evidence="8">
    <location>
        <begin position="67"/>
        <end position="80"/>
    </location>
</feature>
<dbReference type="GO" id="GO:0005198">
    <property type="term" value="F:structural molecule activity"/>
    <property type="evidence" value="ECO:0007669"/>
    <property type="project" value="InterPro"/>
</dbReference>
<keyword evidence="5" id="KW-0472">Membrane</keyword>